<reference evidence="1 2" key="1">
    <citation type="submission" date="2013-01" db="EMBL/GenBank/DDBJ databases">
        <title>The Genome Sequence of Clostridium colicanis 209318.</title>
        <authorList>
            <consortium name="The Broad Institute Genome Sequencing Platform"/>
            <person name="Earl A."/>
            <person name="Ward D."/>
            <person name="Feldgarden M."/>
            <person name="Gevers D."/>
            <person name="Courvalin P."/>
            <person name="Lambert T."/>
            <person name="Walker B."/>
            <person name="Young S.K."/>
            <person name="Zeng Q."/>
            <person name="Gargeya S."/>
            <person name="Fitzgerald M."/>
            <person name="Haas B."/>
            <person name="Abouelleil A."/>
            <person name="Alvarado L."/>
            <person name="Arachchi H.M."/>
            <person name="Berlin A.M."/>
            <person name="Chapman S.B."/>
            <person name="Dewar J."/>
            <person name="Goldberg J."/>
            <person name="Griggs A."/>
            <person name="Gujja S."/>
            <person name="Hansen M."/>
            <person name="Howarth C."/>
            <person name="Imamovic A."/>
            <person name="Larimer J."/>
            <person name="McCowan C."/>
            <person name="Murphy C."/>
            <person name="Neiman D."/>
            <person name="Pearson M."/>
            <person name="Priest M."/>
            <person name="Roberts A."/>
            <person name="Saif S."/>
            <person name="Shea T."/>
            <person name="Sisk P."/>
            <person name="Sykes S."/>
            <person name="Wortman J."/>
            <person name="Nusbaum C."/>
            <person name="Birren B."/>
        </authorList>
    </citation>
    <scope>NUCLEOTIDE SEQUENCE [LARGE SCALE GENOMIC DNA]</scope>
    <source>
        <strain evidence="1 2">209318</strain>
    </source>
</reference>
<gene>
    <name evidence="1" type="ORF">HMPREF1092_03119</name>
</gene>
<sequence length="149" mass="18031">MSPYYKYKKESLNKKFNTAKDTLALMQGAMKEYEKTNSIYIKRGIIGYYQDFTEYIIDMCETYLAMTDNYEDGLSGLQIIKKANIYGFIDFELEKYLLVIVKLRNRYTHDYYKRERVEEDIFSFCFKKMDTLKLFLQITNEKIKMDYEL</sequence>
<evidence type="ECO:0000313" key="1">
    <source>
        <dbReference type="EMBL" id="ENY99982.1"/>
    </source>
</evidence>
<dbReference type="HOGENOM" id="CLU_1764823_0_0_9"/>
<keyword evidence="2" id="KW-1185">Reference proteome</keyword>
<proteinExistence type="predicted"/>
<evidence type="ECO:0008006" key="3">
    <source>
        <dbReference type="Google" id="ProtNLM"/>
    </source>
</evidence>
<evidence type="ECO:0000313" key="2">
    <source>
        <dbReference type="Proteomes" id="UP000013097"/>
    </source>
</evidence>
<accession>N9XJU7</accession>
<name>N9XJU7_9CLOT</name>
<dbReference type="Gene3D" id="1.20.120.580">
    <property type="entry name" value="bsu32300-like"/>
    <property type="match status" value="1"/>
</dbReference>
<protein>
    <recommendedName>
        <fullName evidence="3">DUF86 domain-containing protein</fullName>
    </recommendedName>
</protein>
<dbReference type="PATRIC" id="fig|999411.4.peg.3031"/>
<dbReference type="RefSeq" id="WP_002599559.1">
    <property type="nucleotide sequence ID" value="NZ_CAUWHC010000005.1"/>
</dbReference>
<dbReference type="SUPFAM" id="SSF81593">
    <property type="entry name" value="Nucleotidyltransferase substrate binding subunit/domain"/>
    <property type="match status" value="1"/>
</dbReference>
<comment type="caution">
    <text evidence="1">The sequence shown here is derived from an EMBL/GenBank/DDBJ whole genome shotgun (WGS) entry which is preliminary data.</text>
</comment>
<dbReference type="eggNOG" id="ENOG5030GCF">
    <property type="taxonomic scope" value="Bacteria"/>
</dbReference>
<dbReference type="Proteomes" id="UP000013097">
    <property type="component" value="Unassembled WGS sequence"/>
</dbReference>
<dbReference type="EMBL" id="AGYT01000019">
    <property type="protein sequence ID" value="ENY99982.1"/>
    <property type="molecule type" value="Genomic_DNA"/>
</dbReference>
<dbReference type="InterPro" id="IPR037038">
    <property type="entry name" value="HepT-like_sf"/>
</dbReference>
<organism evidence="1 2">
    <name type="scientific">Clostridium thermobutyricum</name>
    <dbReference type="NCBI Taxonomy" id="29372"/>
    <lineage>
        <taxon>Bacteria</taxon>
        <taxon>Bacillati</taxon>
        <taxon>Bacillota</taxon>
        <taxon>Clostridia</taxon>
        <taxon>Eubacteriales</taxon>
        <taxon>Clostridiaceae</taxon>
        <taxon>Clostridium</taxon>
    </lineage>
</organism>
<dbReference type="AlphaFoldDB" id="N9XJU7"/>